<evidence type="ECO:0000256" key="1">
    <source>
        <dbReference type="PROSITE-ProRule" id="PRU00169"/>
    </source>
</evidence>
<feature type="domain" description="EAL" evidence="5">
    <location>
        <begin position="761"/>
        <end position="1014"/>
    </location>
</feature>
<keyword evidence="8" id="KW-1185">Reference proteome</keyword>
<dbReference type="PROSITE" id="PS50113">
    <property type="entry name" value="PAC"/>
    <property type="match status" value="2"/>
</dbReference>
<dbReference type="InterPro" id="IPR013656">
    <property type="entry name" value="PAS_4"/>
</dbReference>
<dbReference type="NCBIfam" id="TIGR00229">
    <property type="entry name" value="sensory_box"/>
    <property type="match status" value="2"/>
</dbReference>
<dbReference type="NCBIfam" id="TIGR00254">
    <property type="entry name" value="GGDEF"/>
    <property type="match status" value="1"/>
</dbReference>
<evidence type="ECO:0000259" key="4">
    <source>
        <dbReference type="PROSITE" id="PS50113"/>
    </source>
</evidence>
<proteinExistence type="predicted"/>
<feature type="domain" description="PAC" evidence="4">
    <location>
        <begin position="533"/>
        <end position="585"/>
    </location>
</feature>
<dbReference type="InterPro" id="IPR000014">
    <property type="entry name" value="PAS"/>
</dbReference>
<gene>
    <name evidence="7" type="primary">yegE</name>
    <name evidence="7" type="ORF">AW08_02345</name>
</gene>
<dbReference type="Pfam" id="PF00563">
    <property type="entry name" value="EAL"/>
    <property type="match status" value="1"/>
</dbReference>
<dbReference type="InterPro" id="IPR011006">
    <property type="entry name" value="CheY-like_superfamily"/>
</dbReference>
<dbReference type="InterPro" id="IPR000700">
    <property type="entry name" value="PAS-assoc_C"/>
</dbReference>
<dbReference type="FunFam" id="3.30.70.270:FF:000001">
    <property type="entry name" value="Diguanylate cyclase domain protein"/>
    <property type="match status" value="1"/>
</dbReference>
<evidence type="ECO:0000259" key="5">
    <source>
        <dbReference type="PROSITE" id="PS50883"/>
    </source>
</evidence>
<dbReference type="InterPro" id="IPR035965">
    <property type="entry name" value="PAS-like_dom_sf"/>
</dbReference>
<dbReference type="InterPro" id="IPR043128">
    <property type="entry name" value="Rev_trsase/Diguanyl_cyclase"/>
</dbReference>
<dbReference type="InterPro" id="IPR021800">
    <property type="entry name" value="DUF3369"/>
</dbReference>
<dbReference type="GO" id="GO:0052621">
    <property type="term" value="F:diguanylate cyclase activity"/>
    <property type="evidence" value="ECO:0007669"/>
    <property type="project" value="UniProtKB-EC"/>
</dbReference>
<dbReference type="CDD" id="cd01949">
    <property type="entry name" value="GGDEF"/>
    <property type="match status" value="1"/>
</dbReference>
<evidence type="ECO:0000313" key="7">
    <source>
        <dbReference type="EMBL" id="EXI66762.1"/>
    </source>
</evidence>
<dbReference type="PROSITE" id="PS50887">
    <property type="entry name" value="GGDEF"/>
    <property type="match status" value="1"/>
</dbReference>
<keyword evidence="1" id="KW-0597">Phosphoprotein</keyword>
<dbReference type="EMBL" id="JFAX01000013">
    <property type="protein sequence ID" value="EXI66762.1"/>
    <property type="molecule type" value="Genomic_DNA"/>
</dbReference>
<dbReference type="SUPFAM" id="SSF141868">
    <property type="entry name" value="EAL domain-like"/>
    <property type="match status" value="1"/>
</dbReference>
<feature type="domain" description="PAC" evidence="4">
    <location>
        <begin position="402"/>
        <end position="454"/>
    </location>
</feature>
<dbReference type="Pfam" id="PF00990">
    <property type="entry name" value="GGDEF"/>
    <property type="match status" value="1"/>
</dbReference>
<dbReference type="SUPFAM" id="SSF55073">
    <property type="entry name" value="Nucleotide cyclase"/>
    <property type="match status" value="1"/>
</dbReference>
<keyword evidence="7" id="KW-0808">Transferase</keyword>
<dbReference type="Gene3D" id="3.30.450.20">
    <property type="entry name" value="PAS domain"/>
    <property type="match status" value="2"/>
</dbReference>
<dbReference type="SMART" id="SM00091">
    <property type="entry name" value="PAS"/>
    <property type="match status" value="2"/>
</dbReference>
<dbReference type="SUPFAM" id="SSF52172">
    <property type="entry name" value="CheY-like"/>
    <property type="match status" value="1"/>
</dbReference>
<dbReference type="Pfam" id="PF11849">
    <property type="entry name" value="DUF3369"/>
    <property type="match status" value="1"/>
</dbReference>
<dbReference type="CDD" id="cd00130">
    <property type="entry name" value="PAS"/>
    <property type="match status" value="2"/>
</dbReference>
<evidence type="ECO:0000313" key="8">
    <source>
        <dbReference type="Proteomes" id="UP000020218"/>
    </source>
</evidence>
<dbReference type="InterPro" id="IPR000160">
    <property type="entry name" value="GGDEF_dom"/>
</dbReference>
<dbReference type="PANTHER" id="PTHR44757:SF4">
    <property type="entry name" value="DIGUANYLATE CYCLASE DGCE-RELATED"/>
    <property type="match status" value="1"/>
</dbReference>
<feature type="domain" description="GGDEF" evidence="6">
    <location>
        <begin position="617"/>
        <end position="750"/>
    </location>
</feature>
<dbReference type="Pfam" id="PF08448">
    <property type="entry name" value="PAS_4"/>
    <property type="match status" value="2"/>
</dbReference>
<dbReference type="InterPro" id="IPR001789">
    <property type="entry name" value="Sig_transdc_resp-reg_receiver"/>
</dbReference>
<evidence type="ECO:0000259" key="3">
    <source>
        <dbReference type="PROSITE" id="PS50112"/>
    </source>
</evidence>
<dbReference type="SMART" id="SM00086">
    <property type="entry name" value="PAC"/>
    <property type="match status" value="2"/>
</dbReference>
<dbReference type="SMART" id="SM00267">
    <property type="entry name" value="GGDEF"/>
    <property type="match status" value="1"/>
</dbReference>
<dbReference type="InterPro" id="IPR029787">
    <property type="entry name" value="Nucleotide_cyclase"/>
</dbReference>
<dbReference type="PROSITE" id="PS50112">
    <property type="entry name" value="PAS"/>
    <property type="match status" value="2"/>
</dbReference>
<dbReference type="CDD" id="cd01948">
    <property type="entry name" value="EAL"/>
    <property type="match status" value="1"/>
</dbReference>
<dbReference type="Proteomes" id="UP000020218">
    <property type="component" value="Unassembled WGS sequence"/>
</dbReference>
<feature type="domain" description="Response regulatory" evidence="2">
    <location>
        <begin position="27"/>
        <end position="151"/>
    </location>
</feature>
<dbReference type="SMART" id="SM00052">
    <property type="entry name" value="EAL"/>
    <property type="match status" value="1"/>
</dbReference>
<dbReference type="InterPro" id="IPR035919">
    <property type="entry name" value="EAL_sf"/>
</dbReference>
<comment type="caution">
    <text evidence="7">The sequence shown here is derived from an EMBL/GenBank/DDBJ whole genome shotgun (WGS) entry which is preliminary data.</text>
</comment>
<dbReference type="PROSITE" id="PS50110">
    <property type="entry name" value="RESPONSE_REGULATORY"/>
    <property type="match status" value="1"/>
</dbReference>
<dbReference type="Gene3D" id="3.40.50.2300">
    <property type="match status" value="1"/>
</dbReference>
<dbReference type="PANTHER" id="PTHR44757">
    <property type="entry name" value="DIGUANYLATE CYCLASE DGCP"/>
    <property type="match status" value="1"/>
</dbReference>
<evidence type="ECO:0000259" key="2">
    <source>
        <dbReference type="PROSITE" id="PS50110"/>
    </source>
</evidence>
<dbReference type="Gene3D" id="3.30.70.270">
    <property type="match status" value="1"/>
</dbReference>
<dbReference type="PATRIC" id="fig|1454001.3.peg.2390"/>
<dbReference type="STRING" id="1454001.AW08_02345"/>
<dbReference type="SUPFAM" id="SSF55785">
    <property type="entry name" value="PYP-like sensor domain (PAS domain)"/>
    <property type="match status" value="2"/>
</dbReference>
<keyword evidence="7" id="KW-0548">Nucleotidyltransferase</keyword>
<feature type="modified residue" description="4-aspartylphosphate" evidence="1">
    <location>
        <position position="82"/>
    </location>
</feature>
<dbReference type="InterPro" id="IPR001610">
    <property type="entry name" value="PAC"/>
</dbReference>
<dbReference type="Gene3D" id="3.20.20.450">
    <property type="entry name" value="EAL domain"/>
    <property type="match status" value="1"/>
</dbReference>
<dbReference type="AlphaFoldDB" id="A0A011NQ56"/>
<feature type="domain" description="PAS" evidence="3">
    <location>
        <begin position="327"/>
        <end position="372"/>
    </location>
</feature>
<dbReference type="InterPro" id="IPR001633">
    <property type="entry name" value="EAL_dom"/>
</dbReference>
<sequence>MTDDLLRWADDAADADVRPATALLPWKILVIDDDPEVHTVTRFALLDLRLFGRPLHLLHASSAAAARALLRDNLDVAVVLLDVVMETAQAGLDLVGFIRDELGLAECRLILRTGEPGYAPELTVIQEYDINDYRTKGELTHTRLITTVSSALRSYQQLHALAEHRRGLELIVRAAADLMQEHAIANLAEGVLTQLAALLRLPVDGIVCSQKGSPLGDDRERCYVVGATGRHAGCIAQPLETLADQRIVAAIMSSVARRRHLFGVDYAVLYLQAAPTQEAAIFLEGGQMLETIDRTLLDVFVANIAACFRNVKLVERLLRAQDEIEAQRAFLRTVIDASPHFIFVVDREGRIRLANQSLAERFRQTPAQMVGRLQADFVSDAQLLQALQGDDEAIAAGRQERIEREIGFIGRSGEERWFHTIKVPLKNAGGAVEQLVGVSIDVTDRKRAERRLLEAKERVQVTLDSIGDAVITTDAEGRIDYMNPVAESLTGWAVAEARGRPTADVFRVLHEETRVPARDPIQRCLAEKRIVSLPGHCVLLARDGREYDINDSAAPIPRADGGLQGVVLVFHNVTETRQLARQLAHDATHDALTGLINRAEFERRLERAVSSAQDEGARHVLCYIDLDQFKVVNDTAGHAAGDELLKQINALLAGSFRESDTLARIGGDEFALLQENCPLERGHVVAQAALRTLRQHSFSWEGRSYQVGASIGLVPITAETQDTAELLTRADVACYTAKELGRNRVHVYQSGDTETVQRHSELLGAAGLRDALERGLFRLHYQPIVGLAGSEFRIVRYEALLRVVHEVDPGRQGELVLPAVFIPAAERFGLMGAIDRWVIRRAFQEYAQGIGTTGATLAINLSGNSLSDETLLQFIEAQLAEFSFPAERACFEITETAAIQNLRPALGVMAALKRHGCQLALDDFGSGLSSFHYLKTLPVDFLKIDGSFVKDMCSSAHDEALVAAINQMSHALGLRTIAEYVENREIVDRLCQLGVDYAQGYFFGKPEPWRQGGD</sequence>
<dbReference type="EC" id="2.7.7.65" evidence="7"/>
<evidence type="ECO:0000259" key="6">
    <source>
        <dbReference type="PROSITE" id="PS50887"/>
    </source>
</evidence>
<dbReference type="PROSITE" id="PS50883">
    <property type="entry name" value="EAL"/>
    <property type="match status" value="1"/>
</dbReference>
<name>A0A011NQ56_9PROT</name>
<accession>A0A011NQ56</accession>
<organism evidence="7 8">
    <name type="scientific">Candidatus Accumulibacter adjunctus</name>
    <dbReference type="NCBI Taxonomy" id="1454001"/>
    <lineage>
        <taxon>Bacteria</taxon>
        <taxon>Pseudomonadati</taxon>
        <taxon>Pseudomonadota</taxon>
        <taxon>Betaproteobacteria</taxon>
        <taxon>Candidatus Accumulibacter</taxon>
    </lineage>
</organism>
<dbReference type="InterPro" id="IPR052155">
    <property type="entry name" value="Biofilm_reg_signaling"/>
</dbReference>
<protein>
    <submittedName>
        <fullName evidence="7">Diguanylate cyclase YegE</fullName>
        <ecNumber evidence="7">2.7.7.65</ecNumber>
    </submittedName>
</protein>
<reference evidence="7" key="1">
    <citation type="submission" date="2014-02" db="EMBL/GenBank/DDBJ databases">
        <title>Expanding our view of genomic diversity in Candidatus Accumulibacter clades.</title>
        <authorList>
            <person name="Skennerton C.T."/>
            <person name="Barr J.J."/>
            <person name="Slater F.R."/>
            <person name="Bond P.L."/>
            <person name="Tyson G.W."/>
        </authorList>
    </citation>
    <scope>NUCLEOTIDE SEQUENCE [LARGE SCALE GENOMIC DNA]</scope>
</reference>
<dbReference type="GO" id="GO:0000160">
    <property type="term" value="P:phosphorelay signal transduction system"/>
    <property type="evidence" value="ECO:0007669"/>
    <property type="project" value="InterPro"/>
</dbReference>
<feature type="domain" description="PAS" evidence="3">
    <location>
        <begin position="455"/>
        <end position="528"/>
    </location>
</feature>